<keyword evidence="1" id="KW-0812">Transmembrane</keyword>
<dbReference type="EMBL" id="CP043925">
    <property type="protein sequence ID" value="QHN11505.1"/>
    <property type="molecule type" value="Genomic_DNA"/>
</dbReference>
<keyword evidence="3" id="KW-1185">Reference proteome</keyword>
<evidence type="ECO:0000256" key="1">
    <source>
        <dbReference type="SAM" id="Phobius"/>
    </source>
</evidence>
<sequence>MLSQINILLFSARVLGSIWFKHFASTRKRKAPENILYINRGRLQCDNLILPPYRGAVKKMNKYSLISVIVISVNITVLLITLFYNNPIENFTINSEYINVQVKFINNKH</sequence>
<dbReference type="AlphaFoldDB" id="A0A6I7D9R9"/>
<dbReference type="Proteomes" id="UP000464700">
    <property type="component" value="Chromosome"/>
</dbReference>
<keyword evidence="1" id="KW-1133">Transmembrane helix</keyword>
<gene>
    <name evidence="2" type="ORF">F1325_14010</name>
</gene>
<protein>
    <submittedName>
        <fullName evidence="2">Uncharacterized protein</fullName>
    </submittedName>
</protein>
<name>A0A6I7D9R9_9GAMM</name>
<feature type="transmembrane region" description="Helical" evidence="1">
    <location>
        <begin position="63"/>
        <end position="84"/>
    </location>
</feature>
<proteinExistence type="predicted"/>
<keyword evidence="1" id="KW-0472">Membrane</keyword>
<evidence type="ECO:0000313" key="3">
    <source>
        <dbReference type="Proteomes" id="UP000464700"/>
    </source>
</evidence>
<evidence type="ECO:0000313" key="2">
    <source>
        <dbReference type="EMBL" id="QHN11505.1"/>
    </source>
</evidence>
<reference evidence="2 3" key="1">
    <citation type="submission" date="2019-09" db="EMBL/GenBank/DDBJ databases">
        <title>Emergence of a chromosome-mediated tetracycline resistance gene in Proteus strain.</title>
        <authorList>
            <person name="He D."/>
            <person name="Wang L."/>
        </authorList>
    </citation>
    <scope>NUCLEOTIDE SEQUENCE [LARGE SCALE GENOMIC DNA]</scope>
    <source>
        <strain evidence="2 3">T60</strain>
    </source>
</reference>
<accession>A0A6I7D9R9</accession>
<organism evidence="2 3">
    <name type="scientific">Proteus columbae</name>
    <dbReference type="NCBI Taxonomy" id="1987580"/>
    <lineage>
        <taxon>Bacteria</taxon>
        <taxon>Pseudomonadati</taxon>
        <taxon>Pseudomonadota</taxon>
        <taxon>Gammaproteobacteria</taxon>
        <taxon>Enterobacterales</taxon>
        <taxon>Morganellaceae</taxon>
        <taxon>Proteus</taxon>
    </lineage>
</organism>
<dbReference type="KEGG" id="pcol:F1325_14010"/>